<comment type="caution">
    <text evidence="1">The sequence shown here is derived from an EMBL/GenBank/DDBJ whole genome shotgun (WGS) entry which is preliminary data.</text>
</comment>
<dbReference type="RefSeq" id="WP_041930648.1">
    <property type="nucleotide sequence ID" value="NZ_CP141297.1"/>
</dbReference>
<dbReference type="GeneID" id="69102979"/>
<evidence type="ECO:0000313" key="2">
    <source>
        <dbReference type="Proteomes" id="UP001485476"/>
    </source>
</evidence>
<dbReference type="EMBL" id="JBEEEP010000027">
    <property type="protein sequence ID" value="MEQ6320961.1"/>
    <property type="molecule type" value="Genomic_DNA"/>
</dbReference>
<organism evidence="1 2">
    <name type="scientific">Mycobacterium canetti</name>
    <dbReference type="NCBI Taxonomy" id="78331"/>
    <lineage>
        <taxon>Bacteria</taxon>
        <taxon>Bacillati</taxon>
        <taxon>Actinomycetota</taxon>
        <taxon>Actinomycetes</taxon>
        <taxon>Mycobacteriales</taxon>
        <taxon>Mycobacteriaceae</taxon>
        <taxon>Mycobacterium</taxon>
        <taxon>Mycobacterium tuberculosis complex</taxon>
    </lineage>
</organism>
<dbReference type="Proteomes" id="UP001485476">
    <property type="component" value="Unassembled WGS sequence"/>
</dbReference>
<gene>
    <name evidence="1" type="ORF">ABDZ14_11955</name>
</gene>
<protein>
    <submittedName>
        <fullName evidence="1">Uncharacterized protein</fullName>
    </submittedName>
</protein>
<evidence type="ECO:0000313" key="1">
    <source>
        <dbReference type="EMBL" id="MEQ6320961.1"/>
    </source>
</evidence>
<accession>A0ABV1MF94</accession>
<name>A0ABV1MF94_9MYCO</name>
<sequence>MFTCPTSGVPASAFRLEDLLRSRQDLVDGGPGCVRRISVAPGLDRLYFRYLLRQQFFRSKYFIYFSISRVCYFCQSAPQIVDRISTRIEGVSLYFIFFGLIKLGLLALKIPGNQILGRSALIPRQKLTLAPQTFG</sequence>
<reference evidence="1 2" key="1">
    <citation type="submission" date="2024-05" db="EMBL/GenBank/DDBJ databases">
        <title>Whole genome sequences of Mycobacterium canettii strains associated with human tuberculosis in Canada.</title>
        <authorList>
            <person name="Islam M.R."/>
            <person name="Soualhine H."/>
        </authorList>
    </citation>
    <scope>NUCLEOTIDE SEQUENCE [LARGE SCALE GENOMIC DNA]</scope>
    <source>
        <strain evidence="1 2">1901080</strain>
    </source>
</reference>
<keyword evidence="2" id="KW-1185">Reference proteome</keyword>
<proteinExistence type="predicted"/>